<dbReference type="Proteomes" id="UP001500979">
    <property type="component" value="Unassembled WGS sequence"/>
</dbReference>
<gene>
    <name evidence="2" type="ORF">GCM10010470_10500</name>
</gene>
<dbReference type="PANTHER" id="PTHR43031">
    <property type="entry name" value="FAD-DEPENDENT OXIDOREDUCTASE"/>
    <property type="match status" value="1"/>
</dbReference>
<organism evidence="2 3">
    <name type="scientific">Saccharopolyspora taberi</name>
    <dbReference type="NCBI Taxonomy" id="60895"/>
    <lineage>
        <taxon>Bacteria</taxon>
        <taxon>Bacillati</taxon>
        <taxon>Actinomycetota</taxon>
        <taxon>Actinomycetes</taxon>
        <taxon>Pseudonocardiales</taxon>
        <taxon>Pseudonocardiaceae</taxon>
        <taxon>Saccharopolyspora</taxon>
    </lineage>
</organism>
<comment type="caution">
    <text evidence="2">The sequence shown here is derived from an EMBL/GenBank/DDBJ whole genome shotgun (WGS) entry which is preliminary data.</text>
</comment>
<dbReference type="InterPro" id="IPR001763">
    <property type="entry name" value="Rhodanese-like_dom"/>
</dbReference>
<accession>A0ABN3V539</accession>
<keyword evidence="3" id="KW-1185">Reference proteome</keyword>
<protein>
    <submittedName>
        <fullName evidence="2">Rhodanese-like domain-containing protein</fullName>
    </submittedName>
</protein>
<dbReference type="InterPro" id="IPR036873">
    <property type="entry name" value="Rhodanese-like_dom_sf"/>
</dbReference>
<proteinExistence type="predicted"/>
<dbReference type="SMART" id="SM00450">
    <property type="entry name" value="RHOD"/>
    <property type="match status" value="1"/>
</dbReference>
<dbReference type="PANTHER" id="PTHR43031:SF1">
    <property type="entry name" value="PYRIDINE NUCLEOTIDE-DISULPHIDE OXIDOREDUCTASE"/>
    <property type="match status" value="1"/>
</dbReference>
<dbReference type="RefSeq" id="WP_344678245.1">
    <property type="nucleotide sequence ID" value="NZ_BAAAUX010000005.1"/>
</dbReference>
<feature type="domain" description="Rhodanese" evidence="1">
    <location>
        <begin position="34"/>
        <end position="131"/>
    </location>
</feature>
<dbReference type="EMBL" id="BAAAUX010000005">
    <property type="protein sequence ID" value="GAA2778891.1"/>
    <property type="molecule type" value="Genomic_DNA"/>
</dbReference>
<dbReference type="Gene3D" id="3.40.250.10">
    <property type="entry name" value="Rhodanese-like domain"/>
    <property type="match status" value="1"/>
</dbReference>
<sequence length="135" mass="14428">MSSPTTGPFGIEHLLAESRAKFERVDPEQAAELQREGGLIIDIRPESNRLAEGAIPGALTVERIVLEWRLDPSGQHRLAGIRPHQPVVIVCNEGYASSLAAAQARELGLTRATDLIGGFRAWKAAGLPVETAVAA</sequence>
<dbReference type="PROSITE" id="PS50206">
    <property type="entry name" value="RHODANESE_3"/>
    <property type="match status" value="1"/>
</dbReference>
<name>A0ABN3V539_9PSEU</name>
<evidence type="ECO:0000313" key="2">
    <source>
        <dbReference type="EMBL" id="GAA2778891.1"/>
    </source>
</evidence>
<dbReference type="Pfam" id="PF00581">
    <property type="entry name" value="Rhodanese"/>
    <property type="match status" value="1"/>
</dbReference>
<dbReference type="SUPFAM" id="SSF52821">
    <property type="entry name" value="Rhodanese/Cell cycle control phosphatase"/>
    <property type="match status" value="1"/>
</dbReference>
<dbReference type="InterPro" id="IPR050229">
    <property type="entry name" value="GlpE_sulfurtransferase"/>
</dbReference>
<evidence type="ECO:0000313" key="3">
    <source>
        <dbReference type="Proteomes" id="UP001500979"/>
    </source>
</evidence>
<reference evidence="2 3" key="1">
    <citation type="journal article" date="2019" name="Int. J. Syst. Evol. Microbiol.">
        <title>The Global Catalogue of Microorganisms (GCM) 10K type strain sequencing project: providing services to taxonomists for standard genome sequencing and annotation.</title>
        <authorList>
            <consortium name="The Broad Institute Genomics Platform"/>
            <consortium name="The Broad Institute Genome Sequencing Center for Infectious Disease"/>
            <person name="Wu L."/>
            <person name="Ma J."/>
        </authorList>
    </citation>
    <scope>NUCLEOTIDE SEQUENCE [LARGE SCALE GENOMIC DNA]</scope>
    <source>
        <strain evidence="2 3">JCM 9383</strain>
    </source>
</reference>
<evidence type="ECO:0000259" key="1">
    <source>
        <dbReference type="PROSITE" id="PS50206"/>
    </source>
</evidence>